<dbReference type="EMBL" id="BMAV01006556">
    <property type="protein sequence ID" value="GFY48610.1"/>
    <property type="molecule type" value="Genomic_DNA"/>
</dbReference>
<comment type="caution">
    <text evidence="2">The sequence shown here is derived from an EMBL/GenBank/DDBJ whole genome shotgun (WGS) entry which is preliminary data.</text>
</comment>
<dbReference type="Proteomes" id="UP000886998">
    <property type="component" value="Unassembled WGS sequence"/>
</dbReference>
<keyword evidence="3" id="KW-1185">Reference proteome</keyword>
<name>A0A8X6X9B6_9ARAC</name>
<organism evidence="2 3">
    <name type="scientific">Trichonephila inaurata madagascariensis</name>
    <dbReference type="NCBI Taxonomy" id="2747483"/>
    <lineage>
        <taxon>Eukaryota</taxon>
        <taxon>Metazoa</taxon>
        <taxon>Ecdysozoa</taxon>
        <taxon>Arthropoda</taxon>
        <taxon>Chelicerata</taxon>
        <taxon>Arachnida</taxon>
        <taxon>Araneae</taxon>
        <taxon>Araneomorphae</taxon>
        <taxon>Entelegynae</taxon>
        <taxon>Araneoidea</taxon>
        <taxon>Nephilidae</taxon>
        <taxon>Trichonephila</taxon>
        <taxon>Trichonephila inaurata</taxon>
    </lineage>
</organism>
<accession>A0A8X6X9B6</accession>
<feature type="region of interest" description="Disordered" evidence="1">
    <location>
        <begin position="1"/>
        <end position="20"/>
    </location>
</feature>
<protein>
    <submittedName>
        <fullName evidence="2">Uncharacterized protein</fullName>
    </submittedName>
</protein>
<evidence type="ECO:0000313" key="2">
    <source>
        <dbReference type="EMBL" id="GFY48610.1"/>
    </source>
</evidence>
<evidence type="ECO:0000256" key="1">
    <source>
        <dbReference type="SAM" id="MobiDB-lite"/>
    </source>
</evidence>
<proteinExistence type="predicted"/>
<sequence>MSPIIVGYRGGGGPSKTQTISSWKFDPVEEESVGSSGWRPVLNASLVILMKNIPHASGYNIRNRAWLSLQGLDAA</sequence>
<gene>
    <name evidence="2" type="ORF">TNIN_298841</name>
</gene>
<evidence type="ECO:0000313" key="3">
    <source>
        <dbReference type="Proteomes" id="UP000886998"/>
    </source>
</evidence>
<reference evidence="2" key="1">
    <citation type="submission" date="2020-08" db="EMBL/GenBank/DDBJ databases">
        <title>Multicomponent nature underlies the extraordinary mechanical properties of spider dragline silk.</title>
        <authorList>
            <person name="Kono N."/>
            <person name="Nakamura H."/>
            <person name="Mori M."/>
            <person name="Yoshida Y."/>
            <person name="Ohtoshi R."/>
            <person name="Malay A.D."/>
            <person name="Moran D.A.P."/>
            <person name="Tomita M."/>
            <person name="Numata K."/>
            <person name="Arakawa K."/>
        </authorList>
    </citation>
    <scope>NUCLEOTIDE SEQUENCE</scope>
</reference>
<dbReference type="AlphaFoldDB" id="A0A8X6X9B6"/>